<feature type="transmembrane region" description="Helical" evidence="1">
    <location>
        <begin position="153"/>
        <end position="175"/>
    </location>
</feature>
<feature type="transmembrane region" description="Helical" evidence="1">
    <location>
        <begin position="125"/>
        <end position="147"/>
    </location>
</feature>
<feature type="transmembrane region" description="Helical" evidence="1">
    <location>
        <begin position="21"/>
        <end position="39"/>
    </location>
</feature>
<evidence type="ECO:0000313" key="3">
    <source>
        <dbReference type="EMBL" id="BAN01444.1"/>
    </source>
</evidence>
<evidence type="ECO:0000313" key="4">
    <source>
        <dbReference type="Proteomes" id="UP000011863"/>
    </source>
</evidence>
<feature type="transmembrane region" description="Helical" evidence="1">
    <location>
        <begin position="101"/>
        <end position="118"/>
    </location>
</feature>
<dbReference type="RefSeq" id="WP_015440691.1">
    <property type="nucleotide sequence ID" value="NC_020520.1"/>
</dbReference>
<reference evidence="3 4" key="1">
    <citation type="journal article" date="2013" name="Int. J. Syst. Evol. Microbiol.">
        <title>Ilumatobacter nonamiense sp. nov. and Ilumatobacter coccineum sp. nov., isolated from seashore sand.</title>
        <authorList>
            <person name="Matsumoto A."/>
            <person name="Kasai H."/>
            <person name="Matsuo Y."/>
            <person name="Shizuri Y."/>
            <person name="Ichikawa N."/>
            <person name="Fujita N."/>
            <person name="Omura S."/>
            <person name="Takahashi Y."/>
        </authorList>
    </citation>
    <scope>NUCLEOTIDE SEQUENCE [LARGE SCALE GENOMIC DNA]</scope>
    <source>
        <strain evidence="4">NBRC 103263 / KCTC 29153 / YM16-304</strain>
    </source>
</reference>
<name>A0A6C7DZ58_ILUCY</name>
<keyword evidence="1" id="KW-0812">Transmembrane</keyword>
<evidence type="ECO:0000256" key="1">
    <source>
        <dbReference type="SAM" id="Phobius"/>
    </source>
</evidence>
<keyword evidence="1" id="KW-1133">Transmembrane helix</keyword>
<dbReference type="EMBL" id="AP012057">
    <property type="protein sequence ID" value="BAN01444.1"/>
    <property type="molecule type" value="Genomic_DNA"/>
</dbReference>
<dbReference type="InterPro" id="IPR006976">
    <property type="entry name" value="VanZ-like"/>
</dbReference>
<dbReference type="KEGG" id="aym:YM304_11300"/>
<dbReference type="Pfam" id="PF04892">
    <property type="entry name" value="VanZ"/>
    <property type="match status" value="1"/>
</dbReference>
<proteinExistence type="predicted"/>
<dbReference type="Proteomes" id="UP000011863">
    <property type="component" value="Chromosome"/>
</dbReference>
<gene>
    <name evidence="3" type="ORF">YM304_11300</name>
</gene>
<feature type="domain" description="VanZ-like" evidence="2">
    <location>
        <begin position="92"/>
        <end position="168"/>
    </location>
</feature>
<feature type="transmembrane region" description="Helical" evidence="1">
    <location>
        <begin position="187"/>
        <end position="207"/>
    </location>
</feature>
<keyword evidence="4" id="KW-1185">Reference proteome</keyword>
<accession>A0A6C7DZ58</accession>
<organism evidence="3 4">
    <name type="scientific">Ilumatobacter coccineus (strain NBRC 103263 / KCTC 29153 / YM16-304)</name>
    <dbReference type="NCBI Taxonomy" id="1313172"/>
    <lineage>
        <taxon>Bacteria</taxon>
        <taxon>Bacillati</taxon>
        <taxon>Actinomycetota</taxon>
        <taxon>Acidimicrobiia</taxon>
        <taxon>Acidimicrobiales</taxon>
        <taxon>Ilumatobacteraceae</taxon>
        <taxon>Ilumatobacter</taxon>
    </lineage>
</organism>
<dbReference type="AlphaFoldDB" id="A0A6C7DZ58"/>
<dbReference type="OrthoDB" id="4822551at2"/>
<keyword evidence="1" id="KW-0472">Membrane</keyword>
<sequence>MHIVGAAGVNRDVSSIAATEAWPALLALVAVSGLVAFFATRRWPGRSAFEWFVAFSTGALIVAVTLLRGEVSPRFDVGRLADWSSGGVASISRDPLSSSQFVLNVALFVPAGAAWTWITRRPGRTVAALVATSFLIECVQAVTGIGANDAVDLVSNILGALIGTGAAFAISSLVSGERRELSTRDRLRLLGGLSVAVVVIGLLWFGGASRRQAHVRSVVEERFAGTDLVTIQTMIEADFESVFSAVDGARADGFSSENRVELRFPATFFGLHRCVYATWTAGSMDVRNASGNECTRLLG</sequence>
<feature type="transmembrane region" description="Helical" evidence="1">
    <location>
        <begin position="51"/>
        <end position="69"/>
    </location>
</feature>
<protein>
    <recommendedName>
        <fullName evidence="2">VanZ-like domain-containing protein</fullName>
    </recommendedName>
</protein>
<evidence type="ECO:0000259" key="2">
    <source>
        <dbReference type="Pfam" id="PF04892"/>
    </source>
</evidence>